<comment type="caution">
    <text evidence="1">The sequence shown here is derived from an EMBL/GenBank/DDBJ whole genome shotgun (WGS) entry which is preliminary data.</text>
</comment>
<reference evidence="1" key="1">
    <citation type="submission" date="2020-02" db="EMBL/GenBank/DDBJ databases">
        <title>Genome sequencing of the panga catfish, Pangasius djambal.</title>
        <authorList>
            <person name="Wen M."/>
            <person name="Zahm M."/>
            <person name="Roques C."/>
            <person name="Cabau C."/>
            <person name="Klopp C."/>
            <person name="Donnadieu C."/>
            <person name="Jouanno E."/>
            <person name="Avarre J.-C."/>
            <person name="Campet M."/>
            <person name="Ha T."/>
            <person name="Dugue R."/>
            <person name="Lampietro C."/>
            <person name="Louis A."/>
            <person name="Herpin A."/>
            <person name="Echchiki A."/>
            <person name="Berthelot C."/>
            <person name="Parey E."/>
            <person name="Roest-Crollius H."/>
            <person name="Braasch I."/>
            <person name="Postlethwait J.H."/>
            <person name="Bobe J."/>
            <person name="Montfort J."/>
            <person name="Bouchez O."/>
            <person name="Begum T."/>
            <person name="Schartl M."/>
            <person name="Gustiano R."/>
            <person name="Guiguen Y."/>
        </authorList>
    </citation>
    <scope>NUCLEOTIDE SEQUENCE</scope>
    <source>
        <strain evidence="1">Pdj_M5554</strain>
    </source>
</reference>
<evidence type="ECO:0000313" key="1">
    <source>
        <dbReference type="EMBL" id="MCJ8740581.1"/>
    </source>
</evidence>
<proteinExistence type="predicted"/>
<accession>A0ACC5Z081</accession>
<protein>
    <submittedName>
        <fullName evidence="1">Uncharacterized protein</fullName>
    </submittedName>
</protein>
<name>A0ACC5Z081_9TELE</name>
<dbReference type="Proteomes" id="UP000830395">
    <property type="component" value="Chromosome 15"/>
</dbReference>
<gene>
    <name evidence="1" type="ORF">PDJAM_G00060480</name>
</gene>
<evidence type="ECO:0000313" key="2">
    <source>
        <dbReference type="Proteomes" id="UP000830395"/>
    </source>
</evidence>
<organism evidence="1 2">
    <name type="scientific">Pangasius djambal</name>
    <dbReference type="NCBI Taxonomy" id="1691987"/>
    <lineage>
        <taxon>Eukaryota</taxon>
        <taxon>Metazoa</taxon>
        <taxon>Chordata</taxon>
        <taxon>Craniata</taxon>
        <taxon>Vertebrata</taxon>
        <taxon>Euteleostomi</taxon>
        <taxon>Actinopterygii</taxon>
        <taxon>Neopterygii</taxon>
        <taxon>Teleostei</taxon>
        <taxon>Ostariophysi</taxon>
        <taxon>Siluriformes</taxon>
        <taxon>Pangasiidae</taxon>
        <taxon>Pangasius</taxon>
    </lineage>
</organism>
<sequence>MRNTLCEIRTVPPSGFTYFRCATSAIRHLVFRRSRVSCTESTSASADKHVPLRQSCSKPQWTSQPPGCCATCFFRRIPGVPCEVRPATAD</sequence>
<dbReference type="EMBL" id="CM040989">
    <property type="protein sequence ID" value="MCJ8740581.1"/>
    <property type="molecule type" value="Genomic_DNA"/>
</dbReference>
<keyword evidence="2" id="KW-1185">Reference proteome</keyword>